<accession>A0ABM8B0B6</accession>
<dbReference type="Proteomes" id="UP001317742">
    <property type="component" value="Chromosome"/>
</dbReference>
<dbReference type="EMBL" id="AP026709">
    <property type="protein sequence ID" value="BDQ37240.1"/>
    <property type="molecule type" value="Genomic_DNA"/>
</dbReference>
<proteinExistence type="predicted"/>
<sequence length="269" mass="29847">MKSLIASHLKPEFHPVALLRSDKRPEKALQPRPGKYCCIMSMFAQVTAKGKTAVFDRETFGCPGAVAGLGMGLAYPYAMGGSDTFEAFFSKGKESAKNPVAYQEIIDNAPGHMRNKLTIGERFHCTPEKARKWFSEDLPIHDFKEKYRIMKPLSEVTEQETPESIAFVVNPLQLSGLITLAGSIREGLLDIMAPQGGACQMIGTYVFAQAKADNPRPVLGFTDLAARKHTRMTIPDGHLTFAVPWKLFLQLEKEAEDGIFVSPLWQDLQ</sequence>
<protein>
    <recommendedName>
        <fullName evidence="3">DUF169 domain-containing protein</fullName>
    </recommendedName>
</protein>
<gene>
    <name evidence="1" type="ORF">SYK_16000</name>
</gene>
<reference evidence="1 2" key="1">
    <citation type="submission" date="2022-08" db="EMBL/GenBank/DDBJ databases">
        <title>Genome Sequence of the sulphate-reducing bacterium, Pseudodesulfovibrio sp. SYK.</title>
        <authorList>
            <person name="Kondo R."/>
            <person name="Kataoka T."/>
        </authorList>
    </citation>
    <scope>NUCLEOTIDE SEQUENCE [LARGE SCALE GENOMIC DNA]</scope>
    <source>
        <strain evidence="1 2">SYK</strain>
    </source>
</reference>
<name>A0ABM8B0B6_9BACT</name>
<dbReference type="RefSeq" id="WP_281763098.1">
    <property type="nucleotide sequence ID" value="NZ_AP026709.1"/>
</dbReference>
<evidence type="ECO:0000313" key="1">
    <source>
        <dbReference type="EMBL" id="BDQ37240.1"/>
    </source>
</evidence>
<evidence type="ECO:0000313" key="2">
    <source>
        <dbReference type="Proteomes" id="UP001317742"/>
    </source>
</evidence>
<evidence type="ECO:0008006" key="3">
    <source>
        <dbReference type="Google" id="ProtNLM"/>
    </source>
</evidence>
<dbReference type="Pfam" id="PF02596">
    <property type="entry name" value="DUF169"/>
    <property type="match status" value="1"/>
</dbReference>
<organism evidence="1 2">
    <name type="scientific">Pseudodesulfovibrio nedwellii</name>
    <dbReference type="NCBI Taxonomy" id="2973072"/>
    <lineage>
        <taxon>Bacteria</taxon>
        <taxon>Pseudomonadati</taxon>
        <taxon>Thermodesulfobacteriota</taxon>
        <taxon>Desulfovibrionia</taxon>
        <taxon>Desulfovibrionales</taxon>
        <taxon>Desulfovibrionaceae</taxon>
    </lineage>
</organism>
<keyword evidence="2" id="KW-1185">Reference proteome</keyword>
<dbReference type="InterPro" id="IPR003748">
    <property type="entry name" value="DUF169"/>
</dbReference>